<evidence type="ECO:0000313" key="9">
    <source>
        <dbReference type="EMBL" id="KAF3320872.1"/>
    </source>
</evidence>
<dbReference type="FunFam" id="2.40.70.10:FF:000033">
    <property type="entry name" value="Aspartyl protease family protein"/>
    <property type="match status" value="1"/>
</dbReference>
<accession>A0A833QH14</accession>
<gene>
    <name evidence="9" type="ORF">FCM35_KLT15006</name>
</gene>
<evidence type="ECO:0000256" key="1">
    <source>
        <dbReference type="ARBA" id="ARBA00007447"/>
    </source>
</evidence>
<dbReference type="GO" id="GO:0004190">
    <property type="term" value="F:aspartic-type endopeptidase activity"/>
    <property type="evidence" value="ECO:0007669"/>
    <property type="project" value="UniProtKB-KW"/>
</dbReference>
<dbReference type="Gene3D" id="2.40.70.10">
    <property type="entry name" value="Acid Proteases"/>
    <property type="match status" value="2"/>
</dbReference>
<dbReference type="Pfam" id="PF14541">
    <property type="entry name" value="TAXi_C"/>
    <property type="match status" value="1"/>
</dbReference>
<dbReference type="Proteomes" id="UP000623129">
    <property type="component" value="Unassembled WGS sequence"/>
</dbReference>
<dbReference type="InterPro" id="IPR051708">
    <property type="entry name" value="Plant_Aspart_Prot_A1"/>
</dbReference>
<dbReference type="InterPro" id="IPR001461">
    <property type="entry name" value="Aspartic_peptidase_A1"/>
</dbReference>
<dbReference type="InterPro" id="IPR034161">
    <property type="entry name" value="Pepsin-like_plant"/>
</dbReference>
<dbReference type="PRINTS" id="PR00792">
    <property type="entry name" value="PEPSIN"/>
</dbReference>
<dbReference type="InterPro" id="IPR032799">
    <property type="entry name" value="TAXi_C"/>
</dbReference>
<dbReference type="GO" id="GO:0006508">
    <property type="term" value="P:proteolysis"/>
    <property type="evidence" value="ECO:0007669"/>
    <property type="project" value="UniProtKB-KW"/>
</dbReference>
<keyword evidence="5" id="KW-0325">Glycoprotein</keyword>
<dbReference type="PROSITE" id="PS51767">
    <property type="entry name" value="PEPTIDASE_A1"/>
    <property type="match status" value="1"/>
</dbReference>
<keyword evidence="10" id="KW-1185">Reference proteome</keyword>
<keyword evidence="2" id="KW-0645">Protease</keyword>
<evidence type="ECO:0000256" key="6">
    <source>
        <dbReference type="PIRSR" id="PIRSR601461-1"/>
    </source>
</evidence>
<dbReference type="InterPro" id="IPR033121">
    <property type="entry name" value="PEPTIDASE_A1"/>
</dbReference>
<dbReference type="SUPFAM" id="SSF50630">
    <property type="entry name" value="Acid proteases"/>
    <property type="match status" value="1"/>
</dbReference>
<evidence type="ECO:0000313" key="10">
    <source>
        <dbReference type="Proteomes" id="UP000623129"/>
    </source>
</evidence>
<evidence type="ECO:0000256" key="4">
    <source>
        <dbReference type="ARBA" id="ARBA00022801"/>
    </source>
</evidence>
<dbReference type="GO" id="GO:0005576">
    <property type="term" value="C:extracellular region"/>
    <property type="evidence" value="ECO:0007669"/>
    <property type="project" value="TreeGrafter"/>
</dbReference>
<feature type="signal peptide" evidence="7">
    <location>
        <begin position="1"/>
        <end position="21"/>
    </location>
</feature>
<feature type="domain" description="Peptidase A1" evidence="8">
    <location>
        <begin position="87"/>
        <end position="432"/>
    </location>
</feature>
<dbReference type="InterPro" id="IPR032861">
    <property type="entry name" value="TAXi_N"/>
</dbReference>
<dbReference type="PANTHER" id="PTHR47967:SF45">
    <property type="entry name" value="OS07G0533800 PROTEIN"/>
    <property type="match status" value="1"/>
</dbReference>
<dbReference type="PANTHER" id="PTHR47967">
    <property type="entry name" value="OS07G0603500 PROTEIN-RELATED"/>
    <property type="match status" value="1"/>
</dbReference>
<organism evidence="9 10">
    <name type="scientific">Carex littledalei</name>
    <dbReference type="NCBI Taxonomy" id="544730"/>
    <lineage>
        <taxon>Eukaryota</taxon>
        <taxon>Viridiplantae</taxon>
        <taxon>Streptophyta</taxon>
        <taxon>Embryophyta</taxon>
        <taxon>Tracheophyta</taxon>
        <taxon>Spermatophyta</taxon>
        <taxon>Magnoliopsida</taxon>
        <taxon>Liliopsida</taxon>
        <taxon>Poales</taxon>
        <taxon>Cyperaceae</taxon>
        <taxon>Cyperoideae</taxon>
        <taxon>Cariceae</taxon>
        <taxon>Carex</taxon>
        <taxon>Carex subgen. Euthyceras</taxon>
    </lineage>
</organism>
<feature type="active site" evidence="6">
    <location>
        <position position="105"/>
    </location>
</feature>
<name>A0A833QH14_9POAL</name>
<comment type="similarity">
    <text evidence="1">Belongs to the peptidase A1 family.</text>
</comment>
<keyword evidence="7" id="KW-0732">Signal</keyword>
<evidence type="ECO:0000256" key="2">
    <source>
        <dbReference type="ARBA" id="ARBA00022670"/>
    </source>
</evidence>
<keyword evidence="3" id="KW-0064">Aspartyl protease</keyword>
<sequence>MKLNISYAITLFLFILPIVLSVENNGFRIELRHVDSKGNFTQSELLYRGAARTMHRLSQIRGRLLFSSANIISTMRGGNEETPVGTYYMDLAIGTPPLFYSLIVDTATDLIWTQCTPCKKCVFQPRPIYNPSRSTTVSPIPCNSPIYEYLCSVDPPPPSCLCSYNYTYVAGWTSGTLKTETFTFGTTKAVQLSKTVFGCSTSSSDDFNGTSGLVGFSRGPFSLPSQLNASMFSYCLTSFFDTNSTSTLFLGPLAKFSGTAVTSTPFVKSPSKSPFSSFYYLSLQGISLGTTKLSIQPSTFTLQSNGTGGLIIDSGTTITNLINQAYHAVQNAINSIVNLRRVDASNINGFDTCYNLPSGSSLPTMPDMTFHFEGADMVLPVENYMIPLAYQNNNLWCLAIFSSDISVSILGNYQQQNFHILYDVDKEVLSFAPAQCGN</sequence>
<evidence type="ECO:0000259" key="8">
    <source>
        <dbReference type="PROSITE" id="PS51767"/>
    </source>
</evidence>
<dbReference type="Pfam" id="PF14543">
    <property type="entry name" value="TAXi_N"/>
    <property type="match status" value="1"/>
</dbReference>
<dbReference type="EMBL" id="SWLB01000028">
    <property type="protein sequence ID" value="KAF3320872.1"/>
    <property type="molecule type" value="Genomic_DNA"/>
</dbReference>
<feature type="chain" id="PRO_5032472731" evidence="7">
    <location>
        <begin position="22"/>
        <end position="438"/>
    </location>
</feature>
<dbReference type="CDD" id="cd05476">
    <property type="entry name" value="pepsin_A_like_plant"/>
    <property type="match status" value="1"/>
</dbReference>
<feature type="active site" evidence="6">
    <location>
        <position position="313"/>
    </location>
</feature>
<evidence type="ECO:0000256" key="5">
    <source>
        <dbReference type="ARBA" id="ARBA00023180"/>
    </source>
</evidence>
<keyword evidence="4" id="KW-0378">Hydrolase</keyword>
<comment type="caution">
    <text evidence="9">The sequence shown here is derived from an EMBL/GenBank/DDBJ whole genome shotgun (WGS) entry which is preliminary data.</text>
</comment>
<dbReference type="InterPro" id="IPR021109">
    <property type="entry name" value="Peptidase_aspartic_dom_sf"/>
</dbReference>
<proteinExistence type="inferred from homology"/>
<evidence type="ECO:0000256" key="3">
    <source>
        <dbReference type="ARBA" id="ARBA00022750"/>
    </source>
</evidence>
<evidence type="ECO:0000256" key="7">
    <source>
        <dbReference type="SAM" id="SignalP"/>
    </source>
</evidence>
<reference evidence="9" key="1">
    <citation type="submission" date="2020-01" db="EMBL/GenBank/DDBJ databases">
        <title>Genome sequence of Kobresia littledalei, the first chromosome-level genome in the family Cyperaceae.</title>
        <authorList>
            <person name="Qu G."/>
        </authorList>
    </citation>
    <scope>NUCLEOTIDE SEQUENCE</scope>
    <source>
        <strain evidence="9">C.B.Clarke</strain>
        <tissue evidence="9">Leaf</tissue>
    </source>
</reference>
<dbReference type="AlphaFoldDB" id="A0A833QH14"/>
<dbReference type="OrthoDB" id="660550at2759"/>
<protein>
    <submittedName>
        <fullName evidence="9">Aspartic proteinase nepenthesin-1</fullName>
    </submittedName>
</protein>